<evidence type="ECO:0000313" key="6">
    <source>
        <dbReference type="Proteomes" id="UP001151582"/>
    </source>
</evidence>
<dbReference type="AlphaFoldDB" id="A0A9W8B623"/>
<evidence type="ECO:0000313" key="5">
    <source>
        <dbReference type="EMBL" id="KAJ1983067.1"/>
    </source>
</evidence>
<feature type="region of interest" description="Disordered" evidence="2">
    <location>
        <begin position="69"/>
        <end position="115"/>
    </location>
</feature>
<feature type="compositionally biased region" description="Acidic residues" evidence="2">
    <location>
        <begin position="90"/>
        <end position="99"/>
    </location>
</feature>
<feature type="domain" description="Ubinuclein middle" evidence="4">
    <location>
        <begin position="565"/>
        <end position="731"/>
    </location>
</feature>
<sequence>MPSPESPPQSPGRPALVAPSPDIPTSSASNASDRAATRSPPAKGPAAQANAKRIQVSLQRNSCTIVSYADWVPQHPDQSRLTSIPVPSNEDTEPADDSDASNAASTPVAKPSFGDDAFFDQLLKNSAHYGDDLINPKTHRRKRARVVEDYDLHDPFIDDSDMQDRDGHENQLREEGFFVYFGPLEFMSDQDAAESPGDSGTRPPKKRKVQRKKETDKALTEDKIAGSATKARKKKPSAETNPDGLASTTTAKKPPKPKAKGYDSDSGVKPANRRKAPAASKSSETDGPEPADKAKRKPPAPSASKRRPSISQAPVTKAPAALSPMTTSIAATTLPVPVLAANPGHESEPEMDQQTIRPSIRNLIDHYEEDGSDFAPAKYHISPTVARTGGFPPYSDKPAPRMLPDATLASALVTRSADNTPSKHSQPIESSAFQRSTLPSAAPANQTSYASPVAPAEPLPSVTPTKLLDQLRDAAQKESFANQRKLPPSLKPILIQLAMATMRDQGADFENIGQLVAAHNAPTAEVTDRENDKPSGDASATSPNTPNLAYQVVTCDGHLRELLTPEFYTSLAQVIPYNKATIRKVIARLTLNERIKLKQQQAQQLFAHLTELIEPVIARLRRDQGNSTPPVSGTQISPATKSSGIHYLLNHPASSEGATRPGADDSTPPRTSVTNDASDPNPPIRSESDGRSTTPVGLDSNGKPKAATPKRFPWTDAMRQTLWKFVQAEIES</sequence>
<dbReference type="Pfam" id="PF14075">
    <property type="entry name" value="UBN_AB"/>
    <property type="match status" value="1"/>
</dbReference>
<name>A0A9W8B623_9FUNG</name>
<dbReference type="Proteomes" id="UP001151582">
    <property type="component" value="Unassembled WGS sequence"/>
</dbReference>
<accession>A0A9W8B623</accession>
<reference evidence="5" key="1">
    <citation type="submission" date="2022-07" db="EMBL/GenBank/DDBJ databases">
        <title>Phylogenomic reconstructions and comparative analyses of Kickxellomycotina fungi.</title>
        <authorList>
            <person name="Reynolds N.K."/>
            <person name="Stajich J.E."/>
            <person name="Barry K."/>
            <person name="Grigoriev I.V."/>
            <person name="Crous P."/>
            <person name="Smith M.E."/>
        </authorList>
    </citation>
    <scope>NUCLEOTIDE SEQUENCE</scope>
    <source>
        <strain evidence="5">RSA 567</strain>
    </source>
</reference>
<dbReference type="EMBL" id="JANBQB010000071">
    <property type="protein sequence ID" value="KAJ1983067.1"/>
    <property type="molecule type" value="Genomic_DNA"/>
</dbReference>
<feature type="compositionally biased region" description="Basic and acidic residues" evidence="2">
    <location>
        <begin position="526"/>
        <end position="535"/>
    </location>
</feature>
<feature type="region of interest" description="Disordered" evidence="2">
    <location>
        <begin position="188"/>
        <end position="326"/>
    </location>
</feature>
<dbReference type="InterPro" id="IPR014840">
    <property type="entry name" value="HRD"/>
</dbReference>
<feature type="region of interest" description="Disordered" evidence="2">
    <location>
        <begin position="417"/>
        <end position="463"/>
    </location>
</feature>
<evidence type="ECO:0008006" key="7">
    <source>
        <dbReference type="Google" id="ProtNLM"/>
    </source>
</evidence>
<feature type="region of interest" description="Disordered" evidence="2">
    <location>
        <begin position="521"/>
        <end position="546"/>
    </location>
</feature>
<feature type="region of interest" description="Disordered" evidence="2">
    <location>
        <begin position="1"/>
        <end position="53"/>
    </location>
</feature>
<feature type="compositionally biased region" description="Pro residues" evidence="2">
    <location>
        <begin position="1"/>
        <end position="11"/>
    </location>
</feature>
<dbReference type="OrthoDB" id="5576775at2759"/>
<dbReference type="InterPro" id="IPR026947">
    <property type="entry name" value="UBN_middle_dom"/>
</dbReference>
<keyword evidence="1" id="KW-0597">Phosphoprotein</keyword>
<evidence type="ECO:0000256" key="1">
    <source>
        <dbReference type="ARBA" id="ARBA00022553"/>
    </source>
</evidence>
<feature type="compositionally biased region" description="Basic residues" evidence="2">
    <location>
        <begin position="294"/>
        <end position="308"/>
    </location>
</feature>
<keyword evidence="6" id="KW-1185">Reference proteome</keyword>
<feature type="compositionally biased region" description="Basic and acidic residues" evidence="2">
    <location>
        <begin position="212"/>
        <end position="224"/>
    </location>
</feature>
<proteinExistence type="predicted"/>
<gene>
    <name evidence="5" type="ORF">H4R34_001489</name>
</gene>
<feature type="compositionally biased region" description="Polar residues" evidence="2">
    <location>
        <begin position="23"/>
        <end position="32"/>
    </location>
</feature>
<feature type="region of interest" description="Disordered" evidence="2">
    <location>
        <begin position="651"/>
        <end position="715"/>
    </location>
</feature>
<feature type="compositionally biased region" description="Polar residues" evidence="2">
    <location>
        <begin position="417"/>
        <end position="450"/>
    </location>
</feature>
<dbReference type="Pfam" id="PF08729">
    <property type="entry name" value="HUN"/>
    <property type="match status" value="1"/>
</dbReference>
<evidence type="ECO:0000256" key="2">
    <source>
        <dbReference type="SAM" id="MobiDB-lite"/>
    </source>
</evidence>
<evidence type="ECO:0000259" key="4">
    <source>
        <dbReference type="Pfam" id="PF14075"/>
    </source>
</evidence>
<protein>
    <recommendedName>
        <fullName evidence="7">Hpc2-related domain-containing protein</fullName>
    </recommendedName>
</protein>
<feature type="domain" description="Hpc2-related" evidence="3">
    <location>
        <begin position="142"/>
        <end position="185"/>
    </location>
</feature>
<comment type="caution">
    <text evidence="5">The sequence shown here is derived from an EMBL/GenBank/DDBJ whole genome shotgun (WGS) entry which is preliminary data.</text>
</comment>
<organism evidence="5 6">
    <name type="scientific">Dimargaris verticillata</name>
    <dbReference type="NCBI Taxonomy" id="2761393"/>
    <lineage>
        <taxon>Eukaryota</taxon>
        <taxon>Fungi</taxon>
        <taxon>Fungi incertae sedis</taxon>
        <taxon>Zoopagomycota</taxon>
        <taxon>Kickxellomycotina</taxon>
        <taxon>Dimargaritomycetes</taxon>
        <taxon>Dimargaritales</taxon>
        <taxon>Dimargaritaceae</taxon>
        <taxon>Dimargaris</taxon>
    </lineage>
</organism>
<evidence type="ECO:0000259" key="3">
    <source>
        <dbReference type="Pfam" id="PF08729"/>
    </source>
</evidence>
<feature type="compositionally biased region" description="Polar residues" evidence="2">
    <location>
        <begin position="668"/>
        <end position="678"/>
    </location>
</feature>